<dbReference type="Gene3D" id="3.90.1010.10">
    <property type="match status" value="1"/>
</dbReference>
<name>A0A3A4NTT3_ABYX5</name>
<dbReference type="InterPro" id="IPR002871">
    <property type="entry name" value="NIF_FeS_clus_asmbl_NifU_N"/>
</dbReference>
<dbReference type="AlphaFoldDB" id="A0A3A4NTT3"/>
<evidence type="ECO:0000259" key="1">
    <source>
        <dbReference type="Pfam" id="PF01592"/>
    </source>
</evidence>
<feature type="domain" description="NIF system FeS cluster assembly NifU N-terminal" evidence="1">
    <location>
        <begin position="33"/>
        <end position="149"/>
    </location>
</feature>
<organism evidence="2 3">
    <name type="scientific">Abyssobacteria bacterium (strain SURF_5)</name>
    <dbReference type="NCBI Taxonomy" id="2093360"/>
    <lineage>
        <taxon>Bacteria</taxon>
        <taxon>Pseudomonadati</taxon>
        <taxon>Candidatus Hydrogenedentota</taxon>
        <taxon>Candidatus Abyssobacteria</taxon>
    </lineage>
</organism>
<accession>A0A3A4NTT3</accession>
<evidence type="ECO:0000313" key="3">
    <source>
        <dbReference type="Proteomes" id="UP000265882"/>
    </source>
</evidence>
<comment type="caution">
    <text evidence="2">The sequence shown here is derived from an EMBL/GenBank/DDBJ whole genome shotgun (WGS) entry which is preliminary data.</text>
</comment>
<protein>
    <submittedName>
        <fullName evidence="2">Iron-sulfur cluster assembly scaffold protein</fullName>
    </submittedName>
</protein>
<dbReference type="GO" id="GO:0016226">
    <property type="term" value="P:iron-sulfur cluster assembly"/>
    <property type="evidence" value="ECO:0007669"/>
    <property type="project" value="InterPro"/>
</dbReference>
<dbReference type="EMBL" id="QZKU01000042">
    <property type="protein sequence ID" value="RJP23837.1"/>
    <property type="molecule type" value="Genomic_DNA"/>
</dbReference>
<gene>
    <name evidence="2" type="ORF">C4520_05175</name>
</gene>
<sequence length="162" mass="17491">MTDAGVGKNDAFDAFLEQLQQYILDETKRGFGDKVVERWQHPLYMRAMDDADGHATVKGICGDSMEIFLKFQDNAVLSASFLTDGCGATVVCGSYAAEMSFGKAPDDLLEITGESILTELGGLPPDHQHCAFLAAASLHAAVDDYLVKLARKRRTEGALDGT</sequence>
<dbReference type="PANTHER" id="PTHR10093">
    <property type="entry name" value="IRON-SULFUR CLUSTER ASSEMBLY ENZYME NIFU HOMOLOG"/>
    <property type="match status" value="1"/>
</dbReference>
<dbReference type="CDD" id="cd06664">
    <property type="entry name" value="IscU_like"/>
    <property type="match status" value="1"/>
</dbReference>
<dbReference type="GO" id="GO:0005506">
    <property type="term" value="F:iron ion binding"/>
    <property type="evidence" value="ECO:0007669"/>
    <property type="project" value="InterPro"/>
</dbReference>
<reference evidence="2 3" key="1">
    <citation type="journal article" date="2017" name="ISME J.">
        <title>Energy and carbon metabolisms in a deep terrestrial subsurface fluid microbial community.</title>
        <authorList>
            <person name="Momper L."/>
            <person name="Jungbluth S.P."/>
            <person name="Lee M.D."/>
            <person name="Amend J.P."/>
        </authorList>
    </citation>
    <scope>NUCLEOTIDE SEQUENCE [LARGE SCALE GENOMIC DNA]</scope>
    <source>
        <strain evidence="2">SURF_5</strain>
    </source>
</reference>
<evidence type="ECO:0000313" key="2">
    <source>
        <dbReference type="EMBL" id="RJP23837.1"/>
    </source>
</evidence>
<dbReference type="Proteomes" id="UP000265882">
    <property type="component" value="Unassembled WGS sequence"/>
</dbReference>
<dbReference type="GO" id="GO:0051536">
    <property type="term" value="F:iron-sulfur cluster binding"/>
    <property type="evidence" value="ECO:0007669"/>
    <property type="project" value="InterPro"/>
</dbReference>
<proteinExistence type="predicted"/>
<dbReference type="Pfam" id="PF01592">
    <property type="entry name" value="NifU_N"/>
    <property type="match status" value="1"/>
</dbReference>
<dbReference type="SUPFAM" id="SSF82649">
    <property type="entry name" value="SufE/NifU"/>
    <property type="match status" value="1"/>
</dbReference>